<name>A0A9Q1JHZ4_9CARY</name>
<evidence type="ECO:0000313" key="2">
    <source>
        <dbReference type="Proteomes" id="UP001153076"/>
    </source>
</evidence>
<reference evidence="1" key="1">
    <citation type="submission" date="2022-04" db="EMBL/GenBank/DDBJ databases">
        <title>Carnegiea gigantea Genome sequencing and assembly v2.</title>
        <authorList>
            <person name="Copetti D."/>
            <person name="Sanderson M.J."/>
            <person name="Burquez A."/>
            <person name="Wojciechowski M.F."/>
        </authorList>
    </citation>
    <scope>NUCLEOTIDE SEQUENCE</scope>
    <source>
        <strain evidence="1">SGP5-SGP5p</strain>
        <tissue evidence="1">Aerial part</tissue>
    </source>
</reference>
<dbReference type="Proteomes" id="UP001153076">
    <property type="component" value="Unassembled WGS sequence"/>
</dbReference>
<keyword evidence="2" id="KW-1185">Reference proteome</keyword>
<sequence>MATFSDESYNKRQYLYIHLGNKDVKETKVQIRKPIAHFSKSKCHEGPPSLPSWSKENLKTREIILLSSHSDAQESGKFSYTPLYWELLENVLTRCRDLLVTNHLFDARYASFLVYDKCPNIMQATCEYWCPETNSLHTLKGEVSISLLDIHGFLGLPLSGFLYDDIVPPSKELKTSLERSCTHLFTACHILRQRFDHKPTIEEWIAFRFLGPIKYHVPMKSDRRSRVPVPTNISLATAVHGWNGSHAVFDELVVPKGERTKTFLPLHSTWDLISSIEYGTSPSILSFFSHPRDHLPSSWRNLWLCSSGRKRRSYPIALSLCLGS</sequence>
<organism evidence="1 2">
    <name type="scientific">Carnegiea gigantea</name>
    <dbReference type="NCBI Taxonomy" id="171969"/>
    <lineage>
        <taxon>Eukaryota</taxon>
        <taxon>Viridiplantae</taxon>
        <taxon>Streptophyta</taxon>
        <taxon>Embryophyta</taxon>
        <taxon>Tracheophyta</taxon>
        <taxon>Spermatophyta</taxon>
        <taxon>Magnoliopsida</taxon>
        <taxon>eudicotyledons</taxon>
        <taxon>Gunneridae</taxon>
        <taxon>Pentapetalae</taxon>
        <taxon>Caryophyllales</taxon>
        <taxon>Cactineae</taxon>
        <taxon>Cactaceae</taxon>
        <taxon>Cactoideae</taxon>
        <taxon>Echinocereeae</taxon>
        <taxon>Carnegiea</taxon>
    </lineage>
</organism>
<evidence type="ECO:0008006" key="3">
    <source>
        <dbReference type="Google" id="ProtNLM"/>
    </source>
</evidence>
<accession>A0A9Q1JHZ4</accession>
<gene>
    <name evidence="1" type="ORF">Cgig2_019215</name>
</gene>
<evidence type="ECO:0000313" key="1">
    <source>
        <dbReference type="EMBL" id="KAJ8420966.1"/>
    </source>
</evidence>
<dbReference type="EMBL" id="JAKOGI010003006">
    <property type="protein sequence ID" value="KAJ8420966.1"/>
    <property type="molecule type" value="Genomic_DNA"/>
</dbReference>
<protein>
    <recommendedName>
        <fullName evidence="3">Aminotransferase-like plant mobile domain-containing protein</fullName>
    </recommendedName>
</protein>
<comment type="caution">
    <text evidence="1">The sequence shown here is derived from an EMBL/GenBank/DDBJ whole genome shotgun (WGS) entry which is preliminary data.</text>
</comment>
<dbReference type="AlphaFoldDB" id="A0A9Q1JHZ4"/>
<dbReference type="OrthoDB" id="910577at2759"/>
<proteinExistence type="predicted"/>